<dbReference type="OrthoDB" id="3350619at2759"/>
<organism evidence="1 2">
    <name type="scientific">Fomitopsis schrenkii</name>
    <name type="common">Brown rot fungus</name>
    <dbReference type="NCBI Taxonomy" id="2126942"/>
    <lineage>
        <taxon>Eukaryota</taxon>
        <taxon>Fungi</taxon>
        <taxon>Dikarya</taxon>
        <taxon>Basidiomycota</taxon>
        <taxon>Agaricomycotina</taxon>
        <taxon>Agaricomycetes</taxon>
        <taxon>Polyporales</taxon>
        <taxon>Fomitopsis</taxon>
    </lineage>
</organism>
<evidence type="ECO:0008006" key="3">
    <source>
        <dbReference type="Google" id="ProtNLM"/>
    </source>
</evidence>
<dbReference type="InParanoid" id="S8E5R2"/>
<reference evidence="1 2" key="1">
    <citation type="journal article" date="2012" name="Science">
        <title>The Paleozoic origin of enzymatic lignin decomposition reconstructed from 31 fungal genomes.</title>
        <authorList>
            <person name="Floudas D."/>
            <person name="Binder M."/>
            <person name="Riley R."/>
            <person name="Barry K."/>
            <person name="Blanchette R.A."/>
            <person name="Henrissat B."/>
            <person name="Martinez A.T."/>
            <person name="Otillar R."/>
            <person name="Spatafora J.W."/>
            <person name="Yadav J.S."/>
            <person name="Aerts A."/>
            <person name="Benoit I."/>
            <person name="Boyd A."/>
            <person name="Carlson A."/>
            <person name="Copeland A."/>
            <person name="Coutinho P.M."/>
            <person name="de Vries R.P."/>
            <person name="Ferreira P."/>
            <person name="Findley K."/>
            <person name="Foster B."/>
            <person name="Gaskell J."/>
            <person name="Glotzer D."/>
            <person name="Gorecki P."/>
            <person name="Heitman J."/>
            <person name="Hesse C."/>
            <person name="Hori C."/>
            <person name="Igarashi K."/>
            <person name="Jurgens J.A."/>
            <person name="Kallen N."/>
            <person name="Kersten P."/>
            <person name="Kohler A."/>
            <person name="Kuees U."/>
            <person name="Kumar T.K.A."/>
            <person name="Kuo A."/>
            <person name="LaButti K."/>
            <person name="Larrondo L.F."/>
            <person name="Lindquist E."/>
            <person name="Ling A."/>
            <person name="Lombard V."/>
            <person name="Lucas S."/>
            <person name="Lundell T."/>
            <person name="Martin R."/>
            <person name="McLaughlin D.J."/>
            <person name="Morgenstern I."/>
            <person name="Morin E."/>
            <person name="Murat C."/>
            <person name="Nagy L.G."/>
            <person name="Nolan M."/>
            <person name="Ohm R.A."/>
            <person name="Patyshakuliyeva A."/>
            <person name="Rokas A."/>
            <person name="Ruiz-Duenas F.J."/>
            <person name="Sabat G."/>
            <person name="Salamov A."/>
            <person name="Samejima M."/>
            <person name="Schmutz J."/>
            <person name="Slot J.C."/>
            <person name="St John F."/>
            <person name="Stenlid J."/>
            <person name="Sun H."/>
            <person name="Sun S."/>
            <person name="Syed K."/>
            <person name="Tsang A."/>
            <person name="Wiebenga A."/>
            <person name="Young D."/>
            <person name="Pisabarro A."/>
            <person name="Eastwood D.C."/>
            <person name="Martin F."/>
            <person name="Cullen D."/>
            <person name="Grigoriev I.V."/>
            <person name="Hibbett D.S."/>
        </authorList>
    </citation>
    <scope>NUCLEOTIDE SEQUENCE</scope>
    <source>
        <strain evidence="2">FP-58527</strain>
    </source>
</reference>
<name>S8E5R2_FOMSC</name>
<dbReference type="EMBL" id="KE504152">
    <property type="protein sequence ID" value="EPT00028.1"/>
    <property type="molecule type" value="Genomic_DNA"/>
</dbReference>
<dbReference type="STRING" id="743788.S8E5R2"/>
<dbReference type="HOGENOM" id="CLU_055652_1_0_1"/>
<accession>S8E5R2</accession>
<sequence length="144" mass="16114">MVHSGTIIPEDIRVHVSPTVSTIVQFRAIDFGMERCDLQLIIPQDSASTSKPFILEVFRLNSTIPLDMRALTYKTRPPRVSKAAAVEANDAVGTHWSRSFACASDEVLTFELACLPTLDDGDCRVEWWQNKDNPQTGMPHTRDV</sequence>
<proteinExistence type="predicted"/>
<protein>
    <recommendedName>
        <fullName evidence="3">Ubiquitin 3 binding protein But2 C-terminal domain-containing protein</fullName>
    </recommendedName>
</protein>
<evidence type="ECO:0000313" key="2">
    <source>
        <dbReference type="Proteomes" id="UP000015241"/>
    </source>
</evidence>
<gene>
    <name evidence="1" type="ORF">FOMPIDRAFT_1123503</name>
</gene>
<keyword evidence="2" id="KW-1185">Reference proteome</keyword>
<dbReference type="Proteomes" id="UP000015241">
    <property type="component" value="Unassembled WGS sequence"/>
</dbReference>
<evidence type="ECO:0000313" key="1">
    <source>
        <dbReference type="EMBL" id="EPT00028.1"/>
    </source>
</evidence>
<dbReference type="eggNOG" id="ENOG502SRG8">
    <property type="taxonomic scope" value="Eukaryota"/>
</dbReference>
<dbReference type="AlphaFoldDB" id="S8E5R2"/>